<evidence type="ECO:0000256" key="6">
    <source>
        <dbReference type="ARBA" id="ARBA00022989"/>
    </source>
</evidence>
<evidence type="ECO:0000256" key="5">
    <source>
        <dbReference type="ARBA" id="ARBA00022692"/>
    </source>
</evidence>
<comment type="subcellular location">
    <subcellularLocation>
        <location evidence="4">Golgi apparatus</location>
    </subcellularLocation>
    <subcellularLocation>
        <location evidence="2">Membrane</location>
        <topology evidence="2">Single-pass membrane protein</topology>
    </subcellularLocation>
    <subcellularLocation>
        <location evidence="3">Mitochondrion</location>
    </subcellularLocation>
</comment>
<evidence type="ECO:0000256" key="9">
    <source>
        <dbReference type="ARBA" id="ARBA00023136"/>
    </source>
</evidence>
<keyword evidence="5 11" id="KW-0812">Transmembrane</keyword>
<keyword evidence="8" id="KW-0496">Mitochondrion</keyword>
<dbReference type="Pfam" id="PF07406">
    <property type="entry name" value="NICE-3"/>
    <property type="match status" value="1"/>
</dbReference>
<evidence type="ECO:0000256" key="1">
    <source>
        <dbReference type="ARBA" id="ARBA00002620"/>
    </source>
</evidence>
<organism evidence="12 13">
    <name type="scientific">Cinara cedri</name>
    <dbReference type="NCBI Taxonomy" id="506608"/>
    <lineage>
        <taxon>Eukaryota</taxon>
        <taxon>Metazoa</taxon>
        <taxon>Ecdysozoa</taxon>
        <taxon>Arthropoda</taxon>
        <taxon>Hexapoda</taxon>
        <taxon>Insecta</taxon>
        <taxon>Pterygota</taxon>
        <taxon>Neoptera</taxon>
        <taxon>Paraneoptera</taxon>
        <taxon>Hemiptera</taxon>
        <taxon>Sternorrhyncha</taxon>
        <taxon>Aphidomorpha</taxon>
        <taxon>Aphidoidea</taxon>
        <taxon>Aphididae</taxon>
        <taxon>Lachninae</taxon>
        <taxon>Cinara</taxon>
    </lineage>
</organism>
<dbReference type="GO" id="GO:0005794">
    <property type="term" value="C:Golgi apparatus"/>
    <property type="evidence" value="ECO:0007669"/>
    <property type="project" value="UniProtKB-SubCell"/>
</dbReference>
<evidence type="ECO:0000256" key="11">
    <source>
        <dbReference type="SAM" id="Phobius"/>
    </source>
</evidence>
<comment type="function">
    <text evidence="1">General regulator of phagocytosis. Required to uptake Gram negative bacterium by macrophages.</text>
</comment>
<feature type="transmembrane region" description="Helical" evidence="11">
    <location>
        <begin position="6"/>
        <end position="29"/>
    </location>
</feature>
<evidence type="ECO:0000256" key="10">
    <source>
        <dbReference type="SAM" id="MobiDB-lite"/>
    </source>
</evidence>
<dbReference type="PANTHER" id="PTHR21425">
    <property type="entry name" value="NICE-3"/>
    <property type="match status" value="1"/>
</dbReference>
<keyword evidence="9 11" id="KW-0472">Membrane</keyword>
<sequence length="238" mass="27441">MAPQQLSGVSVVIFIAGGILTFILLFIFAKRQIMRFALRSRRGPHVPIGHDGKKTLKREIERRIEVIPKIVFEPKLLSSDLDDDHSKYILPPTETNNIPLPAHHYRMKAVDDIKNLEREITKQDKTLTRHPNENLRSFLLNTLAVLLDGSGQHIVHQFCDLYEHARYDPNEFLEEEYQSFIRLMKKLIDIAKLLKSYTGESRKNSPNKTPTRNNNMRTGNTGTNNESNRDSSNRLKVV</sequence>
<evidence type="ECO:0000256" key="8">
    <source>
        <dbReference type="ARBA" id="ARBA00023128"/>
    </source>
</evidence>
<dbReference type="PANTHER" id="PTHR21425:SF2">
    <property type="entry name" value="PROTEIN C1ORF43"/>
    <property type="match status" value="1"/>
</dbReference>
<evidence type="ECO:0000256" key="2">
    <source>
        <dbReference type="ARBA" id="ARBA00004167"/>
    </source>
</evidence>
<keyword evidence="6 11" id="KW-1133">Transmembrane helix</keyword>
<evidence type="ECO:0000313" key="12">
    <source>
        <dbReference type="EMBL" id="VVC25761.1"/>
    </source>
</evidence>
<feature type="compositionally biased region" description="Low complexity" evidence="10">
    <location>
        <begin position="211"/>
        <end position="225"/>
    </location>
</feature>
<dbReference type="EMBL" id="CABPRJ010000019">
    <property type="protein sequence ID" value="VVC25761.1"/>
    <property type="molecule type" value="Genomic_DNA"/>
</dbReference>
<evidence type="ECO:0000256" key="7">
    <source>
        <dbReference type="ARBA" id="ARBA00023034"/>
    </source>
</evidence>
<keyword evidence="7" id="KW-0333">Golgi apparatus</keyword>
<evidence type="ECO:0000256" key="4">
    <source>
        <dbReference type="ARBA" id="ARBA00004555"/>
    </source>
</evidence>
<proteinExistence type="predicted"/>
<reference evidence="12 13" key="1">
    <citation type="submission" date="2019-08" db="EMBL/GenBank/DDBJ databases">
        <authorList>
            <person name="Alioto T."/>
            <person name="Alioto T."/>
            <person name="Gomez Garrido J."/>
        </authorList>
    </citation>
    <scope>NUCLEOTIDE SEQUENCE [LARGE SCALE GENOMIC DNA]</scope>
</reference>
<gene>
    <name evidence="12" type="ORF">CINCED_3A017354</name>
</gene>
<protein>
    <submittedName>
        <fullName evidence="12">NICE-3 predicted</fullName>
    </submittedName>
</protein>
<evidence type="ECO:0000313" key="13">
    <source>
        <dbReference type="Proteomes" id="UP000325440"/>
    </source>
</evidence>
<dbReference type="GO" id="GO:0016020">
    <property type="term" value="C:membrane"/>
    <property type="evidence" value="ECO:0007669"/>
    <property type="project" value="UniProtKB-SubCell"/>
</dbReference>
<dbReference type="InterPro" id="IPR010876">
    <property type="entry name" value="C1orf43"/>
</dbReference>
<dbReference type="GO" id="GO:0005739">
    <property type="term" value="C:mitochondrion"/>
    <property type="evidence" value="ECO:0007669"/>
    <property type="project" value="UniProtKB-SubCell"/>
</dbReference>
<name>A0A5E4M8Q3_9HEMI</name>
<accession>A0A5E4M8Q3</accession>
<evidence type="ECO:0000256" key="3">
    <source>
        <dbReference type="ARBA" id="ARBA00004173"/>
    </source>
</evidence>
<dbReference type="Proteomes" id="UP000325440">
    <property type="component" value="Unassembled WGS sequence"/>
</dbReference>
<keyword evidence="13" id="KW-1185">Reference proteome</keyword>
<feature type="region of interest" description="Disordered" evidence="10">
    <location>
        <begin position="199"/>
        <end position="238"/>
    </location>
</feature>
<dbReference type="OrthoDB" id="5960253at2759"/>
<feature type="compositionally biased region" description="Basic and acidic residues" evidence="10">
    <location>
        <begin position="227"/>
        <end position="238"/>
    </location>
</feature>
<dbReference type="AlphaFoldDB" id="A0A5E4M8Q3"/>